<dbReference type="EMBL" id="CP078093">
    <property type="protein sequence ID" value="QXM06209.1"/>
    <property type="molecule type" value="Genomic_DNA"/>
</dbReference>
<feature type="transmembrane region" description="Helical" evidence="1">
    <location>
        <begin position="21"/>
        <end position="38"/>
    </location>
</feature>
<keyword evidence="3" id="KW-1185">Reference proteome</keyword>
<keyword evidence="1" id="KW-0472">Membrane</keyword>
<accession>A0ABX8RAX2</accession>
<proteinExistence type="predicted"/>
<dbReference type="RefSeq" id="WP_218282905.1">
    <property type="nucleotide sequence ID" value="NZ_CP078093.1"/>
</dbReference>
<organism evidence="2 3">
    <name type="scientific">Crassaminicella indica</name>
    <dbReference type="NCBI Taxonomy" id="2855394"/>
    <lineage>
        <taxon>Bacteria</taxon>
        <taxon>Bacillati</taxon>
        <taxon>Bacillota</taxon>
        <taxon>Clostridia</taxon>
        <taxon>Eubacteriales</taxon>
        <taxon>Clostridiaceae</taxon>
        <taxon>Crassaminicella</taxon>
    </lineage>
</organism>
<keyword evidence="1" id="KW-1133">Transmembrane helix</keyword>
<protein>
    <submittedName>
        <fullName evidence="2">Uncharacterized protein</fullName>
    </submittedName>
</protein>
<sequence>MSRVERKKTERIKKKISGKKFICVLFVFFILMNGILMVDDSFRMMMMIEEPKVFGYKKLNNQVHEICFCGEKFYVDEQKIIHVYQSIKSEVEIFIEILKEKKNVICKYW</sequence>
<evidence type="ECO:0000256" key="1">
    <source>
        <dbReference type="SAM" id="Phobius"/>
    </source>
</evidence>
<evidence type="ECO:0000313" key="2">
    <source>
        <dbReference type="EMBL" id="QXM06209.1"/>
    </source>
</evidence>
<gene>
    <name evidence="2" type="ORF">KVH43_12820</name>
</gene>
<reference evidence="2" key="1">
    <citation type="submission" date="2021-07" db="EMBL/GenBank/DDBJ databases">
        <title>Complete genome sequence of Crassaminicella sp. 143-21, isolated from a deep-sea hydrothermal vent.</title>
        <authorList>
            <person name="Li X."/>
        </authorList>
    </citation>
    <scope>NUCLEOTIDE SEQUENCE</scope>
    <source>
        <strain evidence="2">143-21</strain>
    </source>
</reference>
<keyword evidence="1" id="KW-0812">Transmembrane</keyword>
<name>A0ABX8RAX2_9CLOT</name>
<dbReference type="Proteomes" id="UP000886818">
    <property type="component" value="Chromosome"/>
</dbReference>
<evidence type="ECO:0000313" key="3">
    <source>
        <dbReference type="Proteomes" id="UP000886818"/>
    </source>
</evidence>